<protein>
    <submittedName>
        <fullName evidence="6">ABC transporter ATP-binding protein</fullName>
    </submittedName>
</protein>
<dbReference type="Gene3D" id="3.40.50.300">
    <property type="entry name" value="P-loop containing nucleotide triphosphate hydrolases"/>
    <property type="match status" value="1"/>
</dbReference>
<dbReference type="PANTHER" id="PTHR43117">
    <property type="entry name" value="OSMOPROTECTANT IMPORT ATP-BINDING PROTEIN OSMV"/>
    <property type="match status" value="1"/>
</dbReference>
<dbReference type="InterPro" id="IPR003439">
    <property type="entry name" value="ABC_transporter-like_ATP-bd"/>
</dbReference>
<evidence type="ECO:0000313" key="7">
    <source>
        <dbReference type="Proteomes" id="UP001597641"/>
    </source>
</evidence>
<dbReference type="InterPro" id="IPR003593">
    <property type="entry name" value="AAA+_ATPase"/>
</dbReference>
<dbReference type="InterPro" id="IPR027417">
    <property type="entry name" value="P-loop_NTPase"/>
</dbReference>
<comment type="caution">
    <text evidence="6">The sequence shown here is derived from an EMBL/GenBank/DDBJ whole genome shotgun (WGS) entry which is preliminary data.</text>
</comment>
<dbReference type="PROSITE" id="PS00211">
    <property type="entry name" value="ABC_TRANSPORTER_1"/>
    <property type="match status" value="1"/>
</dbReference>
<evidence type="ECO:0000256" key="1">
    <source>
        <dbReference type="ARBA" id="ARBA00005417"/>
    </source>
</evidence>
<organism evidence="6 7">
    <name type="scientific">Pontibacter toksunensis</name>
    <dbReference type="NCBI Taxonomy" id="1332631"/>
    <lineage>
        <taxon>Bacteria</taxon>
        <taxon>Pseudomonadati</taxon>
        <taxon>Bacteroidota</taxon>
        <taxon>Cytophagia</taxon>
        <taxon>Cytophagales</taxon>
        <taxon>Hymenobacteraceae</taxon>
        <taxon>Pontibacter</taxon>
    </lineage>
</organism>
<dbReference type="Pfam" id="PF00005">
    <property type="entry name" value="ABC_tran"/>
    <property type="match status" value="1"/>
</dbReference>
<dbReference type="PROSITE" id="PS50893">
    <property type="entry name" value="ABC_TRANSPORTER_2"/>
    <property type="match status" value="1"/>
</dbReference>
<sequence length="325" mass="36143">MILLSNVTKQYGNLKAVDDVTLEVKEGETLVLLGTSGCGKTTTLKLINRLEELTDGTIEVAGTDIKHQKPEELRRKIGYVIQGAGLFPHYTVQENIAVVPRLLHWKKDKTHSRTLEVLELLKMPPQQYLHKYPHELSGGQQQRVGLARALVANPPVILMDEPFGALDPITRNSIRREFKNLEALRNKTTVLVTHDVQEAFELGDRICLMDDGEVQQLGTPQELIFRPANAFVTHFLKEHLFQLQLQVLYLHQLRPFLPPAAQDIASNVLSIAETANVLEATQLLIATGAIQQGLILEATTAIPAQSATLTDLMAAVERLTPTLRP</sequence>
<gene>
    <name evidence="6" type="ORF">ACFS7Z_02665</name>
</gene>
<feature type="domain" description="ABC transporter" evidence="5">
    <location>
        <begin position="2"/>
        <end position="236"/>
    </location>
</feature>
<dbReference type="SUPFAM" id="SSF52540">
    <property type="entry name" value="P-loop containing nucleoside triphosphate hydrolases"/>
    <property type="match status" value="1"/>
</dbReference>
<evidence type="ECO:0000313" key="6">
    <source>
        <dbReference type="EMBL" id="MFD2999249.1"/>
    </source>
</evidence>
<dbReference type="Proteomes" id="UP001597641">
    <property type="component" value="Unassembled WGS sequence"/>
</dbReference>
<dbReference type="GO" id="GO:0005524">
    <property type="term" value="F:ATP binding"/>
    <property type="evidence" value="ECO:0007669"/>
    <property type="project" value="UniProtKB-KW"/>
</dbReference>
<dbReference type="EMBL" id="JBHUOX010000001">
    <property type="protein sequence ID" value="MFD2999249.1"/>
    <property type="molecule type" value="Genomic_DNA"/>
</dbReference>
<keyword evidence="3" id="KW-0547">Nucleotide-binding</keyword>
<dbReference type="RefSeq" id="WP_377480466.1">
    <property type="nucleotide sequence ID" value="NZ_JBHUOX010000001.1"/>
</dbReference>
<dbReference type="SMART" id="SM00382">
    <property type="entry name" value="AAA"/>
    <property type="match status" value="1"/>
</dbReference>
<dbReference type="InterPro" id="IPR017871">
    <property type="entry name" value="ABC_transporter-like_CS"/>
</dbReference>
<keyword evidence="7" id="KW-1185">Reference proteome</keyword>
<accession>A0ABW6BN29</accession>
<proteinExistence type="inferred from homology"/>
<dbReference type="PANTHER" id="PTHR43117:SF4">
    <property type="entry name" value="OSMOPROTECTANT IMPORT ATP-BINDING PROTEIN OSMV"/>
    <property type="match status" value="1"/>
</dbReference>
<evidence type="ECO:0000259" key="5">
    <source>
        <dbReference type="PROSITE" id="PS50893"/>
    </source>
</evidence>
<evidence type="ECO:0000256" key="2">
    <source>
        <dbReference type="ARBA" id="ARBA00022448"/>
    </source>
</evidence>
<evidence type="ECO:0000256" key="3">
    <source>
        <dbReference type="ARBA" id="ARBA00022741"/>
    </source>
</evidence>
<name>A0ABW6BN29_9BACT</name>
<evidence type="ECO:0000256" key="4">
    <source>
        <dbReference type="ARBA" id="ARBA00022840"/>
    </source>
</evidence>
<keyword evidence="2" id="KW-0813">Transport</keyword>
<reference evidence="7" key="1">
    <citation type="journal article" date="2019" name="Int. J. Syst. Evol. Microbiol.">
        <title>The Global Catalogue of Microorganisms (GCM) 10K type strain sequencing project: providing services to taxonomists for standard genome sequencing and annotation.</title>
        <authorList>
            <consortium name="The Broad Institute Genomics Platform"/>
            <consortium name="The Broad Institute Genome Sequencing Center for Infectious Disease"/>
            <person name="Wu L."/>
            <person name="Ma J."/>
        </authorList>
    </citation>
    <scope>NUCLEOTIDE SEQUENCE [LARGE SCALE GENOMIC DNA]</scope>
    <source>
        <strain evidence="7">KCTC 23984</strain>
    </source>
</reference>
<comment type="similarity">
    <text evidence="1">Belongs to the ABC transporter superfamily.</text>
</comment>
<keyword evidence="4 6" id="KW-0067">ATP-binding</keyword>